<protein>
    <submittedName>
        <fullName evidence="1">Uncharacterized protein</fullName>
    </submittedName>
</protein>
<dbReference type="AlphaFoldDB" id="A0AAV1XC93"/>
<gene>
    <name evidence="1" type="ORF">LLUT_LOCUS19849</name>
</gene>
<sequence>MKLGKRSVKHMGSSILKNLDEQEFYCFSGLKQELQRRKYHAEDLEGISKSRKEDFT</sequence>
<comment type="caution">
    <text evidence="1">The sequence shown here is derived from an EMBL/GenBank/DDBJ whole genome shotgun (WGS) entry which is preliminary data.</text>
</comment>
<evidence type="ECO:0000313" key="2">
    <source>
        <dbReference type="Proteomes" id="UP001497480"/>
    </source>
</evidence>
<keyword evidence="2" id="KW-1185">Reference proteome</keyword>
<proteinExistence type="predicted"/>
<organism evidence="1 2">
    <name type="scientific">Lupinus luteus</name>
    <name type="common">European yellow lupine</name>
    <dbReference type="NCBI Taxonomy" id="3873"/>
    <lineage>
        <taxon>Eukaryota</taxon>
        <taxon>Viridiplantae</taxon>
        <taxon>Streptophyta</taxon>
        <taxon>Embryophyta</taxon>
        <taxon>Tracheophyta</taxon>
        <taxon>Spermatophyta</taxon>
        <taxon>Magnoliopsida</taxon>
        <taxon>eudicotyledons</taxon>
        <taxon>Gunneridae</taxon>
        <taxon>Pentapetalae</taxon>
        <taxon>rosids</taxon>
        <taxon>fabids</taxon>
        <taxon>Fabales</taxon>
        <taxon>Fabaceae</taxon>
        <taxon>Papilionoideae</taxon>
        <taxon>50 kb inversion clade</taxon>
        <taxon>genistoids sensu lato</taxon>
        <taxon>core genistoids</taxon>
        <taxon>Genisteae</taxon>
        <taxon>Lupinus</taxon>
    </lineage>
</organism>
<evidence type="ECO:0000313" key="1">
    <source>
        <dbReference type="EMBL" id="CAL0318789.1"/>
    </source>
</evidence>
<name>A0AAV1XC93_LUPLU</name>
<dbReference type="EMBL" id="CAXHTB010000013">
    <property type="protein sequence ID" value="CAL0318789.1"/>
    <property type="molecule type" value="Genomic_DNA"/>
</dbReference>
<accession>A0AAV1XC93</accession>
<reference evidence="1 2" key="1">
    <citation type="submission" date="2024-03" db="EMBL/GenBank/DDBJ databases">
        <authorList>
            <person name="Martinez-Hernandez J."/>
        </authorList>
    </citation>
    <scope>NUCLEOTIDE SEQUENCE [LARGE SCALE GENOMIC DNA]</scope>
</reference>
<dbReference type="Proteomes" id="UP001497480">
    <property type="component" value="Unassembled WGS sequence"/>
</dbReference>